<organism evidence="2 3">
    <name type="scientific">Brochothrix campestris FSL F6-1037</name>
    <dbReference type="NCBI Taxonomy" id="1265861"/>
    <lineage>
        <taxon>Bacteria</taxon>
        <taxon>Bacillati</taxon>
        <taxon>Bacillota</taxon>
        <taxon>Bacilli</taxon>
        <taxon>Bacillales</taxon>
        <taxon>Listeriaceae</taxon>
        <taxon>Brochothrix</taxon>
    </lineage>
</organism>
<dbReference type="InterPro" id="IPR011048">
    <property type="entry name" value="Haem_d1_sf"/>
</dbReference>
<protein>
    <recommendedName>
        <fullName evidence="4">6-phosphogluconolactonase</fullName>
    </recommendedName>
</protein>
<dbReference type="InterPro" id="IPR015943">
    <property type="entry name" value="WD40/YVTN_repeat-like_dom_sf"/>
</dbReference>
<evidence type="ECO:0008006" key="4">
    <source>
        <dbReference type="Google" id="ProtNLM"/>
    </source>
</evidence>
<dbReference type="Proteomes" id="UP000019243">
    <property type="component" value="Unassembled WGS sequence"/>
</dbReference>
<dbReference type="STRING" id="1265861.BCAMP_08340"/>
<accession>W7CSZ5</accession>
<dbReference type="AlphaFoldDB" id="W7CSZ5"/>
<comment type="similarity">
    <text evidence="1">Belongs to the cycloisomerase 2 family.</text>
</comment>
<evidence type="ECO:0000313" key="3">
    <source>
        <dbReference type="Proteomes" id="UP000019243"/>
    </source>
</evidence>
<dbReference type="SUPFAM" id="SSF51004">
    <property type="entry name" value="C-terminal (heme d1) domain of cytochrome cd1-nitrite reductase"/>
    <property type="match status" value="1"/>
</dbReference>
<dbReference type="Gene3D" id="2.130.10.10">
    <property type="entry name" value="YVTN repeat-like/Quinoprotein amine dehydrogenase"/>
    <property type="match status" value="1"/>
</dbReference>
<comment type="caution">
    <text evidence="2">The sequence shown here is derived from an EMBL/GenBank/DDBJ whole genome shotgun (WGS) entry which is preliminary data.</text>
</comment>
<dbReference type="InterPro" id="IPR019405">
    <property type="entry name" value="Lactonase_7-beta_prop"/>
</dbReference>
<dbReference type="Pfam" id="PF10282">
    <property type="entry name" value="Lactonase"/>
    <property type="match status" value="1"/>
</dbReference>
<gene>
    <name evidence="2" type="ORF">BCAMP_08340</name>
</gene>
<dbReference type="GO" id="GO:0017057">
    <property type="term" value="F:6-phosphogluconolactonase activity"/>
    <property type="evidence" value="ECO:0007669"/>
    <property type="project" value="TreeGrafter"/>
</dbReference>
<reference evidence="2 3" key="1">
    <citation type="submission" date="2012-12" db="EMBL/GenBank/DDBJ databases">
        <title>Novel taxa of Listeriaceae from agricultural environments in the United States.</title>
        <authorList>
            <person name="den Bakker H.C."/>
            <person name="Allred A."/>
            <person name="Warchocki S."/>
            <person name="Wright E.M."/>
            <person name="Burrell A."/>
            <person name="Nightingale K.K."/>
            <person name="Kephart D."/>
            <person name="Wiedmann M."/>
        </authorList>
    </citation>
    <scope>NUCLEOTIDE SEQUENCE [LARGE SCALE GENOMIC DNA]</scope>
    <source>
        <strain evidence="2 3">FSL F6-1037</strain>
    </source>
</reference>
<dbReference type="OrthoDB" id="9790815at2"/>
<dbReference type="PATRIC" id="fig|1265861.3.peg.1639"/>
<dbReference type="PANTHER" id="PTHR30344:SF1">
    <property type="entry name" value="6-PHOSPHOGLUCONOLACTONASE"/>
    <property type="match status" value="1"/>
</dbReference>
<dbReference type="RefSeq" id="WP_035314879.1">
    <property type="nucleotide sequence ID" value="NZ_AODH01000033.1"/>
</dbReference>
<evidence type="ECO:0000256" key="1">
    <source>
        <dbReference type="ARBA" id="ARBA00005564"/>
    </source>
</evidence>
<sequence>MSNERVYFGTYTKKTSQGIYTGLIDTETAELTAIKLAGAVDNPTYLTIDQSNKFLYSIAKVDGKGGLQAFAINDDASLTPLNNISEEGAPPCYVTINEAGSVLYSANYHRGLIDAVALKADGSIDQVSYRDAHSGSSVHPERQTKPCAHYSGLTPDGKFVIGIDLGTDEIYAYKVNGNALEVSSVLKVKAGSGPRHLTFTADGETAFIMTELSNEVLVVSFDKATGEMAVKQTIATLPADFTAENTGAAIRLSPNEKTLYVSNRGYDGITVFDVSADRTLTLAQQISTFGQGPRDINLDATGSVLIAANENTGTATTYKIDAANGQLTVVNKNVEVPETVAITFLNNVN</sequence>
<dbReference type="GO" id="GO:0005829">
    <property type="term" value="C:cytosol"/>
    <property type="evidence" value="ECO:0007669"/>
    <property type="project" value="TreeGrafter"/>
</dbReference>
<keyword evidence="3" id="KW-1185">Reference proteome</keyword>
<dbReference type="PANTHER" id="PTHR30344">
    <property type="entry name" value="6-PHOSPHOGLUCONOLACTONASE-RELATED"/>
    <property type="match status" value="1"/>
</dbReference>
<name>W7CSZ5_9LIST</name>
<proteinExistence type="inferred from homology"/>
<dbReference type="EMBL" id="AODH01000033">
    <property type="protein sequence ID" value="EUJ38906.1"/>
    <property type="molecule type" value="Genomic_DNA"/>
</dbReference>
<dbReference type="InterPro" id="IPR050282">
    <property type="entry name" value="Cycloisomerase_2"/>
</dbReference>
<evidence type="ECO:0000313" key="2">
    <source>
        <dbReference type="EMBL" id="EUJ38906.1"/>
    </source>
</evidence>